<dbReference type="GO" id="GO:0004074">
    <property type="term" value="F:biliverdin reductase [NAD(P)H] activity"/>
    <property type="evidence" value="ECO:0007669"/>
    <property type="project" value="TreeGrafter"/>
</dbReference>
<keyword evidence="3" id="KW-1185">Reference proteome</keyword>
<feature type="domain" description="NAD(P)-binding" evidence="1">
    <location>
        <begin position="7"/>
        <end position="213"/>
    </location>
</feature>
<evidence type="ECO:0000259" key="1">
    <source>
        <dbReference type="Pfam" id="PF13460"/>
    </source>
</evidence>
<dbReference type="InterPro" id="IPR051606">
    <property type="entry name" value="Polyketide_Oxido-like"/>
</dbReference>
<dbReference type="CDD" id="cd05244">
    <property type="entry name" value="BVR-B_like_SDR_a"/>
    <property type="match status" value="1"/>
</dbReference>
<dbReference type="OrthoDB" id="419598at2759"/>
<evidence type="ECO:0000313" key="3">
    <source>
        <dbReference type="Proteomes" id="UP000001307"/>
    </source>
</evidence>
<dbReference type="Proteomes" id="UP000001307">
    <property type="component" value="Unassembled WGS sequence"/>
</dbReference>
<dbReference type="AlphaFoldDB" id="E4X2H0"/>
<organism evidence="2">
    <name type="scientific">Oikopleura dioica</name>
    <name type="common">Tunicate</name>
    <dbReference type="NCBI Taxonomy" id="34765"/>
    <lineage>
        <taxon>Eukaryota</taxon>
        <taxon>Metazoa</taxon>
        <taxon>Chordata</taxon>
        <taxon>Tunicata</taxon>
        <taxon>Appendicularia</taxon>
        <taxon>Copelata</taxon>
        <taxon>Oikopleuridae</taxon>
        <taxon>Oikopleura</taxon>
    </lineage>
</organism>
<sequence length="228" mass="25240">MRIALFGATGATGAHFLNLAVEKNHEVIALVRSPEKITIQNPKLKIIKCNIFDQTDLAKHLANVDAVVSCLGGFPKNPETKMTDGYSKSIGPITEAMRAQNITRILVMGSWYNNNNGSDAGTGFGGYFLRFFLSNIIGRVLEDMKRMREILQKDANDLAWTMVNPPGLTNGALTDKKMEYEVGDRMESRKDKGVQRVSRADVANFMLKKVEEPIDPSSDKYQAQIAIG</sequence>
<dbReference type="InterPro" id="IPR036291">
    <property type="entry name" value="NAD(P)-bd_dom_sf"/>
</dbReference>
<accession>E4X2H0</accession>
<dbReference type="PANTHER" id="PTHR43355:SF2">
    <property type="entry name" value="FLAVIN REDUCTASE (NADPH)"/>
    <property type="match status" value="1"/>
</dbReference>
<evidence type="ECO:0000313" key="2">
    <source>
        <dbReference type="EMBL" id="CBY07390.1"/>
    </source>
</evidence>
<proteinExistence type="predicted"/>
<dbReference type="FunCoup" id="E4X2H0">
    <property type="interactions" value="11"/>
</dbReference>
<reference evidence="2" key="1">
    <citation type="journal article" date="2010" name="Science">
        <title>Plasticity of animal genome architecture unmasked by rapid evolution of a pelagic tunicate.</title>
        <authorList>
            <person name="Denoeud F."/>
            <person name="Henriet S."/>
            <person name="Mungpakdee S."/>
            <person name="Aury J.M."/>
            <person name="Da Silva C."/>
            <person name="Brinkmann H."/>
            <person name="Mikhaleva J."/>
            <person name="Olsen L.C."/>
            <person name="Jubin C."/>
            <person name="Canestro C."/>
            <person name="Bouquet J.M."/>
            <person name="Danks G."/>
            <person name="Poulain J."/>
            <person name="Campsteijn C."/>
            <person name="Adamski M."/>
            <person name="Cross I."/>
            <person name="Yadetie F."/>
            <person name="Muffato M."/>
            <person name="Louis A."/>
            <person name="Butcher S."/>
            <person name="Tsagkogeorga G."/>
            <person name="Konrad A."/>
            <person name="Singh S."/>
            <person name="Jensen M.F."/>
            <person name="Cong E.H."/>
            <person name="Eikeseth-Otteraa H."/>
            <person name="Noel B."/>
            <person name="Anthouard V."/>
            <person name="Porcel B.M."/>
            <person name="Kachouri-Lafond R."/>
            <person name="Nishino A."/>
            <person name="Ugolini M."/>
            <person name="Chourrout P."/>
            <person name="Nishida H."/>
            <person name="Aasland R."/>
            <person name="Huzurbazar S."/>
            <person name="Westhof E."/>
            <person name="Delsuc F."/>
            <person name="Lehrach H."/>
            <person name="Reinhardt R."/>
            <person name="Weissenbach J."/>
            <person name="Roy S.W."/>
            <person name="Artiguenave F."/>
            <person name="Postlethwait J.H."/>
            <person name="Manak J.R."/>
            <person name="Thompson E.M."/>
            <person name="Jaillon O."/>
            <person name="Du Pasquier L."/>
            <person name="Boudinot P."/>
            <person name="Liberles D.A."/>
            <person name="Volff J.N."/>
            <person name="Philippe H."/>
            <person name="Lenhard B."/>
            <person name="Roest Crollius H."/>
            <person name="Wincker P."/>
            <person name="Chourrout D."/>
        </authorList>
    </citation>
    <scope>NUCLEOTIDE SEQUENCE [LARGE SCALE GENOMIC DNA]</scope>
</reference>
<dbReference type="SUPFAM" id="SSF51735">
    <property type="entry name" value="NAD(P)-binding Rossmann-fold domains"/>
    <property type="match status" value="1"/>
</dbReference>
<gene>
    <name evidence="2" type="ORF">GSOID_T00017066001</name>
</gene>
<dbReference type="InParanoid" id="E4X2H0"/>
<dbReference type="EMBL" id="FN653022">
    <property type="protein sequence ID" value="CBY07390.1"/>
    <property type="molecule type" value="Genomic_DNA"/>
</dbReference>
<dbReference type="InterPro" id="IPR016040">
    <property type="entry name" value="NAD(P)-bd_dom"/>
</dbReference>
<name>E4X2H0_OIKDI</name>
<protein>
    <recommendedName>
        <fullName evidence="1">NAD(P)-binding domain-containing protein</fullName>
    </recommendedName>
</protein>
<dbReference type="GO" id="GO:0042602">
    <property type="term" value="F:riboflavin reductase (NADPH) activity"/>
    <property type="evidence" value="ECO:0007669"/>
    <property type="project" value="TreeGrafter"/>
</dbReference>
<dbReference type="PANTHER" id="PTHR43355">
    <property type="entry name" value="FLAVIN REDUCTASE (NADPH)"/>
    <property type="match status" value="1"/>
</dbReference>
<dbReference type="Pfam" id="PF13460">
    <property type="entry name" value="NAD_binding_10"/>
    <property type="match status" value="1"/>
</dbReference>
<dbReference type="Gene3D" id="3.40.50.720">
    <property type="entry name" value="NAD(P)-binding Rossmann-like Domain"/>
    <property type="match status" value="1"/>
</dbReference>